<dbReference type="OrthoDB" id="6418310at2759"/>
<dbReference type="PANTHER" id="PTHR43313">
    <property type="entry name" value="SHORT-CHAIN DEHYDROGENASE/REDUCTASE FAMILY 9C"/>
    <property type="match status" value="1"/>
</dbReference>
<dbReference type="PRINTS" id="PR00081">
    <property type="entry name" value="GDHRDH"/>
</dbReference>
<dbReference type="PANTHER" id="PTHR43313:SF36">
    <property type="entry name" value="D-BETA-HYDROXYBUTYRATE DEHYDROGENASE, MITOCHONDRIAL"/>
    <property type="match status" value="1"/>
</dbReference>
<dbReference type="Pfam" id="PF00106">
    <property type="entry name" value="adh_short"/>
    <property type="match status" value="1"/>
</dbReference>
<dbReference type="InterPro" id="IPR020904">
    <property type="entry name" value="Sc_DH/Rdtase_CS"/>
</dbReference>
<evidence type="ECO:0000313" key="4">
    <source>
        <dbReference type="Proteomes" id="UP000499080"/>
    </source>
</evidence>
<dbReference type="Gene3D" id="3.40.50.720">
    <property type="entry name" value="NAD(P)-binding Rossmann-like Domain"/>
    <property type="match status" value="1"/>
</dbReference>
<sequence>MCIAYLSFSYARGKFLNDKIDVNNRAVVITGCDTGFGNALAKRLDSKGFHVFATCLFPTGTGAMDLKASCSNRLHVLYMDVTKDESVKKAFEYVKEHLGSSELWAVVNNAGIVKGFSVDFSSVDDFRDCIDVNLLGYVRVTKAFLPLLRQTKGRIVNVTSAAGEVSLPFFTPYTASKYAAVGFTDCLRFELDTWGISVVSIEPEIFL</sequence>
<keyword evidence="4" id="KW-1185">Reference proteome</keyword>
<evidence type="ECO:0000313" key="3">
    <source>
        <dbReference type="EMBL" id="GBM39172.1"/>
    </source>
</evidence>
<comment type="similarity">
    <text evidence="2">Belongs to the short-chain dehydrogenases/reductases (SDR) family.</text>
</comment>
<gene>
    <name evidence="3" type="primary">Hsd17b2_1</name>
    <name evidence="3" type="ORF">AVEN_208350_1</name>
</gene>
<reference evidence="3 4" key="1">
    <citation type="journal article" date="2019" name="Sci. Rep.">
        <title>Orb-weaving spider Araneus ventricosus genome elucidates the spidroin gene catalogue.</title>
        <authorList>
            <person name="Kono N."/>
            <person name="Nakamura H."/>
            <person name="Ohtoshi R."/>
            <person name="Moran D.A.P."/>
            <person name="Shinohara A."/>
            <person name="Yoshida Y."/>
            <person name="Fujiwara M."/>
            <person name="Mori M."/>
            <person name="Tomita M."/>
            <person name="Arakawa K."/>
        </authorList>
    </citation>
    <scope>NUCLEOTIDE SEQUENCE [LARGE SCALE GENOMIC DNA]</scope>
</reference>
<dbReference type="EMBL" id="BGPR01000888">
    <property type="protein sequence ID" value="GBM39172.1"/>
    <property type="molecule type" value="Genomic_DNA"/>
</dbReference>
<comment type="caution">
    <text evidence="3">The sequence shown here is derived from an EMBL/GenBank/DDBJ whole genome shotgun (WGS) entry which is preliminary data.</text>
</comment>
<dbReference type="GO" id="GO:0008202">
    <property type="term" value="P:steroid metabolic process"/>
    <property type="evidence" value="ECO:0007669"/>
    <property type="project" value="TreeGrafter"/>
</dbReference>
<dbReference type="Proteomes" id="UP000499080">
    <property type="component" value="Unassembled WGS sequence"/>
</dbReference>
<accession>A0A4Y2FCS4</accession>
<protein>
    <submittedName>
        <fullName evidence="3">Estradiol 17-beta-dehydrogenase 2</fullName>
    </submittedName>
</protein>
<evidence type="ECO:0000256" key="1">
    <source>
        <dbReference type="ARBA" id="ARBA00023002"/>
    </source>
</evidence>
<name>A0A4Y2FCS4_ARAVE</name>
<dbReference type="SUPFAM" id="SSF51735">
    <property type="entry name" value="NAD(P)-binding Rossmann-fold domains"/>
    <property type="match status" value="1"/>
</dbReference>
<organism evidence="3 4">
    <name type="scientific">Araneus ventricosus</name>
    <name type="common">Orbweaver spider</name>
    <name type="synonym">Epeira ventricosa</name>
    <dbReference type="NCBI Taxonomy" id="182803"/>
    <lineage>
        <taxon>Eukaryota</taxon>
        <taxon>Metazoa</taxon>
        <taxon>Ecdysozoa</taxon>
        <taxon>Arthropoda</taxon>
        <taxon>Chelicerata</taxon>
        <taxon>Arachnida</taxon>
        <taxon>Araneae</taxon>
        <taxon>Araneomorphae</taxon>
        <taxon>Entelegynae</taxon>
        <taxon>Araneoidea</taxon>
        <taxon>Araneidae</taxon>
        <taxon>Araneus</taxon>
    </lineage>
</organism>
<dbReference type="GO" id="GO:0016491">
    <property type="term" value="F:oxidoreductase activity"/>
    <property type="evidence" value="ECO:0007669"/>
    <property type="project" value="UniProtKB-KW"/>
</dbReference>
<dbReference type="PRINTS" id="PR00080">
    <property type="entry name" value="SDRFAMILY"/>
</dbReference>
<proteinExistence type="inferred from homology"/>
<evidence type="ECO:0000256" key="2">
    <source>
        <dbReference type="RuleBase" id="RU000363"/>
    </source>
</evidence>
<dbReference type="PROSITE" id="PS00061">
    <property type="entry name" value="ADH_SHORT"/>
    <property type="match status" value="1"/>
</dbReference>
<keyword evidence="1" id="KW-0560">Oxidoreductase</keyword>
<dbReference type="AlphaFoldDB" id="A0A4Y2FCS4"/>
<dbReference type="InterPro" id="IPR002347">
    <property type="entry name" value="SDR_fam"/>
</dbReference>
<dbReference type="InterPro" id="IPR036291">
    <property type="entry name" value="NAD(P)-bd_dom_sf"/>
</dbReference>